<evidence type="ECO:0000256" key="13">
    <source>
        <dbReference type="ARBA" id="ARBA00030773"/>
    </source>
</evidence>
<keyword evidence="8 16" id="KW-0472">Membrane</keyword>
<evidence type="ECO:0000259" key="18">
    <source>
        <dbReference type="SMART" id="SM00408"/>
    </source>
</evidence>
<evidence type="ECO:0000256" key="17">
    <source>
        <dbReference type="SAM" id="SignalP"/>
    </source>
</evidence>
<keyword evidence="4" id="KW-0597">Phosphoprotein</keyword>
<evidence type="ECO:0000256" key="9">
    <source>
        <dbReference type="ARBA" id="ARBA00023157"/>
    </source>
</evidence>
<feature type="transmembrane region" description="Helical" evidence="16">
    <location>
        <begin position="120"/>
        <end position="141"/>
    </location>
</feature>
<proteinExistence type="evidence at transcript level"/>
<dbReference type="InterPro" id="IPR003598">
    <property type="entry name" value="Ig_sub2"/>
</dbReference>
<evidence type="ECO:0000256" key="10">
    <source>
        <dbReference type="ARBA" id="ARBA00023170"/>
    </source>
</evidence>
<dbReference type="InterPro" id="IPR036179">
    <property type="entry name" value="Ig-like_dom_sf"/>
</dbReference>
<evidence type="ECO:0000256" key="2">
    <source>
        <dbReference type="ARBA" id="ARBA00011588"/>
    </source>
</evidence>
<evidence type="ECO:0000256" key="8">
    <source>
        <dbReference type="ARBA" id="ARBA00023136"/>
    </source>
</evidence>
<evidence type="ECO:0000256" key="14">
    <source>
        <dbReference type="ARBA" id="ARBA00045637"/>
    </source>
</evidence>
<dbReference type="GO" id="GO:0007166">
    <property type="term" value="P:cell surface receptor signaling pathway"/>
    <property type="evidence" value="ECO:0007669"/>
    <property type="project" value="InterPro"/>
</dbReference>
<keyword evidence="5 16" id="KW-0812">Transmembrane</keyword>
<evidence type="ECO:0000256" key="3">
    <source>
        <dbReference type="ARBA" id="ARBA00018021"/>
    </source>
</evidence>
<feature type="domain" description="Immunoglobulin subtype 2" evidence="18">
    <location>
        <begin position="38"/>
        <end position="96"/>
    </location>
</feature>
<dbReference type="SMART" id="SM00408">
    <property type="entry name" value="IGc2"/>
    <property type="match status" value="1"/>
</dbReference>
<feature type="chain" id="PRO_5004948883" description="T-cell surface glycoprotein CD3 gamma chain" evidence="17">
    <location>
        <begin position="28"/>
        <end position="189"/>
    </location>
</feature>
<name>X2D381_LATME</name>
<comment type="subunit">
    <text evidence="2">The TCR-CD3 complex is composed of a CD3D/CD3E and a CD3G/CD3E heterodimers that preferentially associate with TCRalpha and TCRbeta, respectively, to form TCRalpha/CD3E/CD3G and TCRbeta/CD3G/CD3E trimers. In turn, the hexamer interacts with CD3Z homodimer to form the TCR-CD3 complex. Alternatively, TCRalpha and TCRbeta can be replaced by TCRgamma and TCRdelta.</text>
</comment>
<evidence type="ECO:0000256" key="11">
    <source>
        <dbReference type="ARBA" id="ARBA00023180"/>
    </source>
</evidence>
<comment type="subcellular location">
    <subcellularLocation>
        <location evidence="1">Membrane</location>
        <topology evidence="1">Single-pass type I membrane protein</topology>
    </subcellularLocation>
</comment>
<dbReference type="GO" id="GO:0045059">
    <property type="term" value="P:positive thymic T cell selection"/>
    <property type="evidence" value="ECO:0007669"/>
    <property type="project" value="TreeGrafter"/>
</dbReference>
<keyword evidence="6" id="KW-0391">Immunity</keyword>
<evidence type="ECO:0000256" key="4">
    <source>
        <dbReference type="ARBA" id="ARBA00022553"/>
    </source>
</evidence>
<evidence type="ECO:0000256" key="15">
    <source>
        <dbReference type="SAM" id="MobiDB-lite"/>
    </source>
</evidence>
<dbReference type="GO" id="GO:0004888">
    <property type="term" value="F:transmembrane signaling receptor activity"/>
    <property type="evidence" value="ECO:0007669"/>
    <property type="project" value="InterPro"/>
</dbReference>
<dbReference type="Gene3D" id="2.60.40.10">
    <property type="entry name" value="Immunoglobulins"/>
    <property type="match status" value="1"/>
</dbReference>
<keyword evidence="17" id="KW-0732">Signal</keyword>
<dbReference type="AlphaFoldDB" id="X2D381"/>
<dbReference type="InterPro" id="IPR032052">
    <property type="entry name" value="Ig_4"/>
</dbReference>
<dbReference type="InterPro" id="IPR015484">
    <property type="entry name" value="CD3_esu/gsu/dsu"/>
</dbReference>
<organism evidence="19">
    <name type="scientific">Latimeria menadoensis</name>
    <name type="common">Indonesian coelacanth</name>
    <dbReference type="NCBI Taxonomy" id="106881"/>
    <lineage>
        <taxon>Eukaryota</taxon>
        <taxon>Metazoa</taxon>
        <taxon>Chordata</taxon>
        <taxon>Craniata</taxon>
        <taxon>Vertebrata</taxon>
        <taxon>Euteleostomi</taxon>
        <taxon>Coelacanthiformes</taxon>
        <taxon>Coelacanthidae</taxon>
        <taxon>Latimeria</taxon>
    </lineage>
</organism>
<dbReference type="EMBL" id="KC677706">
    <property type="protein sequence ID" value="AHG59319.1"/>
    <property type="molecule type" value="mRNA"/>
</dbReference>
<dbReference type="GO" id="GO:0042105">
    <property type="term" value="C:alpha-beta T cell receptor complex"/>
    <property type="evidence" value="ECO:0007669"/>
    <property type="project" value="TreeGrafter"/>
</dbReference>
<evidence type="ECO:0000256" key="16">
    <source>
        <dbReference type="SAM" id="Phobius"/>
    </source>
</evidence>
<evidence type="ECO:0000256" key="1">
    <source>
        <dbReference type="ARBA" id="ARBA00004479"/>
    </source>
</evidence>
<keyword evidence="10" id="KW-0675">Receptor</keyword>
<keyword evidence="7 16" id="KW-1133">Transmembrane helix</keyword>
<evidence type="ECO:0000256" key="5">
    <source>
        <dbReference type="ARBA" id="ARBA00022692"/>
    </source>
</evidence>
<evidence type="ECO:0000256" key="7">
    <source>
        <dbReference type="ARBA" id="ARBA00022989"/>
    </source>
</evidence>
<dbReference type="SUPFAM" id="SSF48726">
    <property type="entry name" value="Immunoglobulin"/>
    <property type="match status" value="1"/>
</dbReference>
<evidence type="ECO:0000256" key="6">
    <source>
        <dbReference type="ARBA" id="ARBA00022859"/>
    </source>
</evidence>
<sequence>MTEYKMVQHKPLKIVLLTVFFLGVCFADQTTRPIEVQERGEQVVLACKGVASQNVQWKKDGEEILSNRRDNKTLGIGKAEEDPRGLYGCSDTGPSPASSHKLYVFFHMCENCVSLDPGTISGIIVGDIVATLLIAFAVYCVSAQNSIKTFRASDRQNLIQNDVNQLYQPLGDRDDSAYSHIGASRPRKK</sequence>
<protein>
    <recommendedName>
        <fullName evidence="3">T-cell surface glycoprotein CD3 gamma chain</fullName>
    </recommendedName>
    <alternativeName>
        <fullName evidence="13">T-cell receptor T3 gamma chain</fullName>
    </alternativeName>
</protein>
<keyword evidence="12" id="KW-0393">Immunoglobulin domain</keyword>
<keyword evidence="11" id="KW-0325">Glycoprotein</keyword>
<evidence type="ECO:0000313" key="19">
    <source>
        <dbReference type="EMBL" id="AHG59319.1"/>
    </source>
</evidence>
<evidence type="ECO:0000256" key="12">
    <source>
        <dbReference type="ARBA" id="ARBA00023319"/>
    </source>
</evidence>
<dbReference type="Pfam" id="PF16680">
    <property type="entry name" value="Ig_4"/>
    <property type="match status" value="1"/>
</dbReference>
<dbReference type="PANTHER" id="PTHR10570:SF8">
    <property type="entry name" value="T-CELL SURFACE GLYCOPROTEIN CD3 GAMMA CHAIN"/>
    <property type="match status" value="1"/>
</dbReference>
<dbReference type="Pfam" id="PF02189">
    <property type="entry name" value="ITAM"/>
    <property type="match status" value="1"/>
</dbReference>
<accession>X2D381</accession>
<feature type="signal peptide" evidence="17">
    <location>
        <begin position="1"/>
        <end position="27"/>
    </location>
</feature>
<dbReference type="SMART" id="SM00077">
    <property type="entry name" value="ITAM"/>
    <property type="match status" value="1"/>
</dbReference>
<comment type="function">
    <text evidence="14">Part of the TCR-CD3 complex present on T-lymphocyte cell surface that plays an essential role in adaptive immune response. When antigen presenting cells (APCs) activate T-cell receptor (TCR), TCR-mediated signals are transmitted across the cell membrane by the CD3 chains CD3D, CD3E, CD3G and CD3Z. All CD3 chains contain immunoreceptor tyrosine-based activation motifs (ITAMs) in their cytoplasmic domain. Upon TCR engagement, these motifs become phosphorylated by Src family protein tyrosine kinases LCK and FYN, resulting in the activation of downstream signaling pathways. In addition to this role of signal transduction in T-cell activation, CD3G plays an essential role in the dynamic regulation of TCR expression at the cell surface. Indeed, constitutive TCR cycling is dependent on the di-leucine-based (diL) receptor-sorting motif present in CD3G.</text>
</comment>
<reference evidence="19" key="1">
    <citation type="submission" date="2013-02" db="EMBL/GenBank/DDBJ databases">
        <title>New insights on the evolution of the immune system in vertebrates: lessons from the transcriptomic analysis of the Indonesian coelacanth (Latimeria menadoensis).</title>
        <authorList>
            <person name="Buonocore F."/>
            <person name="Pallavicini A."/>
            <person name="Gerdol M."/>
            <person name="De Moro G."/>
            <person name="Fausto A.M."/>
            <person name="Forconi M."/>
            <person name="Canapa A."/>
            <person name="Barucca M."/>
            <person name="Biscotti M.A."/>
            <person name="Olmo E."/>
            <person name="Scapigliati G."/>
        </authorList>
    </citation>
    <scope>NUCLEOTIDE SEQUENCE</scope>
    <source>
        <tissue evidence="19">Liver and testis</tissue>
    </source>
</reference>
<dbReference type="Gene3D" id="1.10.287.770">
    <property type="entry name" value="YojJ-like"/>
    <property type="match status" value="1"/>
</dbReference>
<dbReference type="GO" id="GO:0009897">
    <property type="term" value="C:external side of plasma membrane"/>
    <property type="evidence" value="ECO:0007669"/>
    <property type="project" value="TreeGrafter"/>
</dbReference>
<keyword evidence="9" id="KW-1015">Disulfide bond</keyword>
<dbReference type="InterPro" id="IPR003110">
    <property type="entry name" value="Phos_immunorcpt_sig_ITAM"/>
</dbReference>
<feature type="region of interest" description="Disordered" evidence="15">
    <location>
        <begin position="170"/>
        <end position="189"/>
    </location>
</feature>
<dbReference type="InterPro" id="IPR013783">
    <property type="entry name" value="Ig-like_fold"/>
</dbReference>
<dbReference type="PANTHER" id="PTHR10570">
    <property type="entry name" value="T-CELL SURFACE GLYCOPROTEIN CD3 GAMMA CHAIN / DELTA CHAIN"/>
    <property type="match status" value="1"/>
</dbReference>